<accession>A0ABT3SIC1</accession>
<feature type="transmembrane region" description="Helical" evidence="5">
    <location>
        <begin position="621"/>
        <end position="643"/>
    </location>
</feature>
<dbReference type="Pfam" id="PF04932">
    <property type="entry name" value="Wzy_C"/>
    <property type="match status" value="1"/>
</dbReference>
<dbReference type="PANTHER" id="PTHR37422:SF13">
    <property type="entry name" value="LIPOPOLYSACCHARIDE BIOSYNTHESIS PROTEIN PA4999-RELATED"/>
    <property type="match status" value="1"/>
</dbReference>
<dbReference type="EMBL" id="JAPJDO010000020">
    <property type="protein sequence ID" value="MCX2939117.1"/>
    <property type="molecule type" value="Genomic_DNA"/>
</dbReference>
<comment type="subcellular location">
    <subcellularLocation>
        <location evidence="1">Membrane</location>
        <topology evidence="1">Multi-pass membrane protein</topology>
    </subcellularLocation>
</comment>
<keyword evidence="2 5" id="KW-0812">Transmembrane</keyword>
<dbReference type="RefSeq" id="WP_265998897.1">
    <property type="nucleotide sequence ID" value="NZ_JAPJDN010000020.1"/>
</dbReference>
<keyword evidence="4 5" id="KW-0472">Membrane</keyword>
<proteinExistence type="predicted"/>
<evidence type="ECO:0000256" key="5">
    <source>
        <dbReference type="SAM" id="Phobius"/>
    </source>
</evidence>
<sequence length="671" mass="70476">MTDPPRARSRELAMLVVVGGIAEFGALTMLGSRSPLLLVLAPIGMIALVVAARRPLLALSIMVVVEFTNLSGLVGARSGLPIFPASLMLGVLAVALALRDPHARGRLNSWTVLCCGFLAVFLATQLVATIGSVDPGASFAGMYRLTVDCVFIVVVLALVQITGRPWTVATVIVVTLAAISALTVIDEVFFGGTASFGGLSTVTTASGEGITTLRYGGPLPDSNFWGRHLVMGLPMSAALLTRALRFRRPPAIAAWVAVLLILLAGTYLTQSRGTFLAAGAAILVWFAAAERPVRRWSLLMLPAGLAVFLVPGIGNRLVAALDDVLRAKEHSNVDPSVLGRLAAQQEAWAMFGERPVFGFGPATFPEQVIQFAGRVAIAVREPTNAPHNLYAELAAESGVVGLLGWAVVVIGFIMVAVLGVMACPHPRDRILAAAVCAAIVAWSVGSIGLHLAYFRTFGVVLALAAGVVPIWPVPAEPLRRLARGVIAWSAAGLVGTTASLGCLWATGSMVVTASQAVTLVPAGPIDGWYSYALDVRSRIEQLYTFAILLEETGSNVQVVADPVRGVLTFSAMAETPDQARDEIQVAVAHADSALHGAIGYQQYYLYNVGSMTITRSRVDTAPAFVGALGVGAATVIVTGVLLLRAQTRWRIHGLVGRPATQESPSVPSLNR</sequence>
<feature type="transmembrane region" description="Helical" evidence="5">
    <location>
        <begin position="224"/>
        <end position="244"/>
    </location>
</feature>
<organism evidence="7 8">
    <name type="scientific">Mycobacterium pinniadriaticum</name>
    <dbReference type="NCBI Taxonomy" id="2994102"/>
    <lineage>
        <taxon>Bacteria</taxon>
        <taxon>Bacillati</taxon>
        <taxon>Actinomycetota</taxon>
        <taxon>Actinomycetes</taxon>
        <taxon>Mycobacteriales</taxon>
        <taxon>Mycobacteriaceae</taxon>
        <taxon>Mycobacterium</taxon>
    </lineage>
</organism>
<evidence type="ECO:0000256" key="2">
    <source>
        <dbReference type="ARBA" id="ARBA00022692"/>
    </source>
</evidence>
<keyword evidence="8" id="KW-1185">Reference proteome</keyword>
<dbReference type="Proteomes" id="UP001300745">
    <property type="component" value="Unassembled WGS sequence"/>
</dbReference>
<evidence type="ECO:0000259" key="6">
    <source>
        <dbReference type="Pfam" id="PF04932"/>
    </source>
</evidence>
<feature type="transmembrane region" description="Helical" evidence="5">
    <location>
        <begin position="251"/>
        <end position="268"/>
    </location>
</feature>
<feature type="transmembrane region" description="Helical" evidence="5">
    <location>
        <begin position="485"/>
        <end position="506"/>
    </location>
</feature>
<feature type="transmembrane region" description="Helical" evidence="5">
    <location>
        <begin position="430"/>
        <end position="447"/>
    </location>
</feature>
<dbReference type="InterPro" id="IPR051533">
    <property type="entry name" value="WaaL-like"/>
</dbReference>
<comment type="caution">
    <text evidence="7">The sequence shown here is derived from an EMBL/GenBank/DDBJ whole genome shotgun (WGS) entry which is preliminary data.</text>
</comment>
<evidence type="ECO:0000313" key="8">
    <source>
        <dbReference type="Proteomes" id="UP001300745"/>
    </source>
</evidence>
<feature type="transmembrane region" description="Helical" evidence="5">
    <location>
        <begin position="274"/>
        <end position="289"/>
    </location>
</feature>
<feature type="transmembrane region" description="Helical" evidence="5">
    <location>
        <begin position="36"/>
        <end position="52"/>
    </location>
</feature>
<feature type="domain" description="O-antigen ligase-related" evidence="6">
    <location>
        <begin position="258"/>
        <end position="405"/>
    </location>
</feature>
<dbReference type="InterPro" id="IPR007016">
    <property type="entry name" value="O-antigen_ligase-rel_domated"/>
</dbReference>
<name>A0ABT3SIC1_9MYCO</name>
<feature type="transmembrane region" description="Helical" evidence="5">
    <location>
        <begin position="12"/>
        <end position="30"/>
    </location>
</feature>
<protein>
    <submittedName>
        <fullName evidence="7">O-antigen ligase family protein</fullName>
    </submittedName>
</protein>
<evidence type="ECO:0000313" key="7">
    <source>
        <dbReference type="EMBL" id="MCX2939117.1"/>
    </source>
</evidence>
<feature type="transmembrane region" description="Helical" evidence="5">
    <location>
        <begin position="142"/>
        <end position="159"/>
    </location>
</feature>
<feature type="transmembrane region" description="Helical" evidence="5">
    <location>
        <begin position="82"/>
        <end position="98"/>
    </location>
</feature>
<feature type="transmembrane region" description="Helical" evidence="5">
    <location>
        <begin position="166"/>
        <end position="185"/>
    </location>
</feature>
<feature type="transmembrane region" description="Helical" evidence="5">
    <location>
        <begin position="57"/>
        <end position="76"/>
    </location>
</feature>
<dbReference type="GO" id="GO:0016874">
    <property type="term" value="F:ligase activity"/>
    <property type="evidence" value="ECO:0007669"/>
    <property type="project" value="UniProtKB-KW"/>
</dbReference>
<dbReference type="PANTHER" id="PTHR37422">
    <property type="entry name" value="TEICHURONIC ACID BIOSYNTHESIS PROTEIN TUAE"/>
    <property type="match status" value="1"/>
</dbReference>
<evidence type="ECO:0000256" key="1">
    <source>
        <dbReference type="ARBA" id="ARBA00004141"/>
    </source>
</evidence>
<evidence type="ECO:0000256" key="4">
    <source>
        <dbReference type="ARBA" id="ARBA00023136"/>
    </source>
</evidence>
<feature type="transmembrane region" description="Helical" evidence="5">
    <location>
        <begin position="296"/>
        <end position="314"/>
    </location>
</feature>
<keyword evidence="7" id="KW-0436">Ligase</keyword>
<evidence type="ECO:0000256" key="3">
    <source>
        <dbReference type="ARBA" id="ARBA00022989"/>
    </source>
</evidence>
<feature type="transmembrane region" description="Helical" evidence="5">
    <location>
        <begin position="402"/>
        <end position="423"/>
    </location>
</feature>
<feature type="transmembrane region" description="Helical" evidence="5">
    <location>
        <begin position="110"/>
        <end position="130"/>
    </location>
</feature>
<keyword evidence="3 5" id="KW-1133">Transmembrane helix</keyword>
<gene>
    <name evidence="7" type="ORF">ORI27_20680</name>
</gene>
<feature type="transmembrane region" description="Helical" evidence="5">
    <location>
        <begin position="453"/>
        <end position="473"/>
    </location>
</feature>
<reference evidence="7 8" key="1">
    <citation type="submission" date="2022-11" db="EMBL/GenBank/DDBJ databases">
        <title>Mycobacterium sp. nov.</title>
        <authorList>
            <person name="Papic B."/>
            <person name="Spicic S."/>
            <person name="Duvnjak S."/>
        </authorList>
    </citation>
    <scope>NUCLEOTIDE SEQUENCE [LARGE SCALE GENOMIC DNA]</scope>
    <source>
        <strain evidence="7 8">CVI_P4</strain>
    </source>
</reference>